<reference evidence="2" key="1">
    <citation type="submission" date="2006-09" db="EMBL/GenBank/DDBJ databases">
        <title>Complete sequence of Rhodopseudomonas palustris BisA53.</title>
        <authorList>
            <consortium name="US DOE Joint Genome Institute"/>
            <person name="Copeland A."/>
            <person name="Lucas S."/>
            <person name="Lapidus A."/>
            <person name="Barry K."/>
            <person name="Detter J.C."/>
            <person name="Glavina del Rio T."/>
            <person name="Hammon N."/>
            <person name="Israni S."/>
            <person name="Dalin E."/>
            <person name="Tice H."/>
            <person name="Pitluck S."/>
            <person name="Chain P."/>
            <person name="Malfatti S."/>
            <person name="Shin M."/>
            <person name="Vergez L."/>
            <person name="Schmutz J."/>
            <person name="Larimer F."/>
            <person name="Land M."/>
            <person name="Hauser L."/>
            <person name="Pelletier D.A."/>
            <person name="Kyrpides N."/>
            <person name="Kim E."/>
            <person name="Harwood C.S."/>
            <person name="Oda Y."/>
            <person name="Richardson P."/>
        </authorList>
    </citation>
    <scope>NUCLEOTIDE SEQUENCE [LARGE SCALE GENOMIC DNA]</scope>
    <source>
        <strain evidence="2">BisA53</strain>
    </source>
</reference>
<dbReference type="KEGG" id="rpe:RPE_1087"/>
<organism evidence="2">
    <name type="scientific">Rhodopseudomonas palustris (strain BisA53)</name>
    <dbReference type="NCBI Taxonomy" id="316055"/>
    <lineage>
        <taxon>Bacteria</taxon>
        <taxon>Pseudomonadati</taxon>
        <taxon>Pseudomonadota</taxon>
        <taxon>Alphaproteobacteria</taxon>
        <taxon>Hyphomicrobiales</taxon>
        <taxon>Nitrobacteraceae</taxon>
        <taxon>Rhodopseudomonas</taxon>
    </lineage>
</organism>
<protein>
    <submittedName>
        <fullName evidence="2">Uncharacterized protein</fullName>
    </submittedName>
</protein>
<accession>Q07SP4</accession>
<keyword evidence="1" id="KW-0812">Transmembrane</keyword>
<gene>
    <name evidence="2" type="ordered locus">RPE_1087</name>
</gene>
<dbReference type="AlphaFoldDB" id="Q07SP4"/>
<keyword evidence="1" id="KW-0472">Membrane</keyword>
<dbReference type="EMBL" id="CP000463">
    <property type="protein sequence ID" value="ABJ05040.1"/>
    <property type="molecule type" value="Genomic_DNA"/>
</dbReference>
<feature type="transmembrane region" description="Helical" evidence="1">
    <location>
        <begin position="49"/>
        <end position="75"/>
    </location>
</feature>
<dbReference type="HOGENOM" id="CLU_2234490_0_0_5"/>
<proteinExistence type="predicted"/>
<evidence type="ECO:0000313" key="2">
    <source>
        <dbReference type="EMBL" id="ABJ05040.1"/>
    </source>
</evidence>
<sequence length="105" mass="11269">MDMLVAAIVIFLTGAVIGLRFKVFAIVPVVLIGWFGFAIFSMIADVGLLWIAVGFVGIALLAQFGFVFGVSTQLATAAARVGRRRYNATRDTVTSEPPPIRPAVR</sequence>
<keyword evidence="1" id="KW-1133">Transmembrane helix</keyword>
<name>Q07SP4_RHOP5</name>
<evidence type="ECO:0000256" key="1">
    <source>
        <dbReference type="SAM" id="Phobius"/>
    </source>
</evidence>